<dbReference type="Proteomes" id="UP001206126">
    <property type="component" value="Unassembled WGS sequence"/>
</dbReference>
<organism evidence="2 3">
    <name type="scientific">Massilia agilis</name>
    <dbReference type="NCBI Taxonomy" id="1811226"/>
    <lineage>
        <taxon>Bacteria</taxon>
        <taxon>Pseudomonadati</taxon>
        <taxon>Pseudomonadota</taxon>
        <taxon>Betaproteobacteria</taxon>
        <taxon>Burkholderiales</taxon>
        <taxon>Oxalobacteraceae</taxon>
        <taxon>Telluria group</taxon>
        <taxon>Massilia</taxon>
    </lineage>
</organism>
<evidence type="ECO:0008006" key="4">
    <source>
        <dbReference type="Google" id="ProtNLM"/>
    </source>
</evidence>
<feature type="transmembrane region" description="Helical" evidence="1">
    <location>
        <begin position="140"/>
        <end position="166"/>
    </location>
</feature>
<dbReference type="EMBL" id="JANUHB010000002">
    <property type="protein sequence ID" value="MCS0808040.1"/>
    <property type="molecule type" value="Genomic_DNA"/>
</dbReference>
<feature type="transmembrane region" description="Helical" evidence="1">
    <location>
        <begin position="80"/>
        <end position="105"/>
    </location>
</feature>
<reference evidence="2 3" key="1">
    <citation type="submission" date="2022-08" db="EMBL/GenBank/DDBJ databases">
        <title>Reclassification of Massilia species as members of the genera Telluria, Duganella, Pseudoduganella, Mokoshia gen. nov. and Zemynaea gen. nov. using orthogonal and non-orthogonal genome-based approaches.</title>
        <authorList>
            <person name="Bowman J.P."/>
        </authorList>
    </citation>
    <scope>NUCLEOTIDE SEQUENCE [LARGE SCALE GENOMIC DNA]</scope>
    <source>
        <strain evidence="2 3">JCM 31605</strain>
    </source>
</reference>
<feature type="transmembrane region" description="Helical" evidence="1">
    <location>
        <begin position="215"/>
        <end position="233"/>
    </location>
</feature>
<keyword evidence="1" id="KW-0812">Transmembrane</keyword>
<feature type="transmembrane region" description="Helical" evidence="1">
    <location>
        <begin position="178"/>
        <end position="195"/>
    </location>
</feature>
<keyword evidence="1" id="KW-0472">Membrane</keyword>
<keyword evidence="1" id="KW-1133">Transmembrane helix</keyword>
<feature type="transmembrane region" description="Helical" evidence="1">
    <location>
        <begin position="20"/>
        <end position="43"/>
    </location>
</feature>
<sequence>MNTLKWLLRREFWEHKGSMFWTPLVVAGILLATMGSSMIFGLAKHGVHMTINGHPVHQATVFRALPMDLRSDVISMITSGYLAVSAPLFMMLAIVVFFYCLGALYDERRDRSILFWKSLPTSDEMTVLSKVLTAVIVTPVITMAFAVAVSLLMVVLTCAALAVNGVNLFGDVLASPQLYLAPLALASLLPVYALWAAPTIGWLMLVSGWARSKVFLWAVGTPLVTLVIAKWVSLTLSQTTGSDMSGLMAFMQDVVARALTGIVPGIWFSYKDIDPSLLLNTAHKGLDLGAVVAQSWGTLAGPDAWIGVAAGVAMIFGAIRLRRWRDEG</sequence>
<accession>A0ABT2D9R3</accession>
<dbReference type="RefSeq" id="WP_258821824.1">
    <property type="nucleotide sequence ID" value="NZ_JANUHB010000002.1"/>
</dbReference>
<evidence type="ECO:0000313" key="3">
    <source>
        <dbReference type="Proteomes" id="UP001206126"/>
    </source>
</evidence>
<keyword evidence="3" id="KW-1185">Reference proteome</keyword>
<evidence type="ECO:0000313" key="2">
    <source>
        <dbReference type="EMBL" id="MCS0808040.1"/>
    </source>
</evidence>
<feature type="transmembrane region" description="Helical" evidence="1">
    <location>
        <begin position="304"/>
        <end position="321"/>
    </location>
</feature>
<comment type="caution">
    <text evidence="2">The sequence shown here is derived from an EMBL/GenBank/DDBJ whole genome shotgun (WGS) entry which is preliminary data.</text>
</comment>
<protein>
    <recommendedName>
        <fullName evidence="4">ABC-2 type transport system permease protein</fullName>
    </recommendedName>
</protein>
<gene>
    <name evidence="2" type="ORF">NX774_08915</name>
</gene>
<name>A0ABT2D9R3_9BURK</name>
<proteinExistence type="predicted"/>
<evidence type="ECO:0000256" key="1">
    <source>
        <dbReference type="SAM" id="Phobius"/>
    </source>
</evidence>